<dbReference type="GO" id="GO:0005829">
    <property type="term" value="C:cytosol"/>
    <property type="evidence" value="ECO:0000318"/>
    <property type="project" value="GO_Central"/>
</dbReference>
<comment type="similarity">
    <text evidence="2">Belongs to the Rho GDI family.</text>
</comment>
<dbReference type="FunFam" id="2.70.50.30:FF:000002">
    <property type="entry name" value="Rho GDP-dissociation inhibitor 1"/>
    <property type="match status" value="1"/>
</dbReference>
<dbReference type="PANTHER" id="PTHR10980:SF3">
    <property type="entry name" value="LD16419P"/>
    <property type="match status" value="1"/>
</dbReference>
<dbReference type="InterPro" id="IPR024792">
    <property type="entry name" value="RhoGDI_dom_sf"/>
</dbReference>
<reference evidence="5" key="1">
    <citation type="submission" date="2021-03" db="EMBL/GenBank/DDBJ databases">
        <authorList>
            <consortium name="Genoscope - CEA"/>
            <person name="William W."/>
        </authorList>
    </citation>
    <scope>NUCLEOTIDE SEQUENCE</scope>
    <source>
        <strain evidence="5">Doubled-haploid Pahang</strain>
    </source>
</reference>
<sequence length="262" mass="29267">MSLVTGALSSSKMLGLEDSGEIAEKGAILMGKEGEEEQKRVNGHDSEEAGEEERLNRQMSEMSLYGTEEEEEEDEEGKGAKGIELGPRVSLKTEIEKDKDDDSLRRWKEQLLGSVDLNSVGENLEPEVKILSLSILSPGRPDIVLPLPVVPNSKGVWFTLKEGSHYRLKFAFAVSNNIVSGLRYTNTVWKTGVKVERTKEMLGTFSPQPEPYTYETPEETTPSGLFARGSYSARTKFVDDDGKCYLEINYSFDIRREWPSTG</sequence>
<dbReference type="EMBL" id="HG996473">
    <property type="protein sequence ID" value="CAG1857393.1"/>
    <property type="molecule type" value="Genomic_DNA"/>
</dbReference>
<comment type="subcellular location">
    <subcellularLocation>
        <location evidence="1">Cytoplasm</location>
    </subcellularLocation>
</comment>
<dbReference type="Pfam" id="PF02115">
    <property type="entry name" value="Rho_GDI"/>
    <property type="match status" value="1"/>
</dbReference>
<keyword evidence="7" id="KW-1185">Reference proteome</keyword>
<evidence type="ECO:0000256" key="2">
    <source>
        <dbReference type="ARBA" id="ARBA00009758"/>
    </source>
</evidence>
<dbReference type="PANTHER" id="PTHR10980">
    <property type="entry name" value="RHO GDP-DISSOCIATION INHIBITOR"/>
    <property type="match status" value="1"/>
</dbReference>
<dbReference type="KEGG" id="mus:103992374"/>
<dbReference type="GO" id="GO:0016020">
    <property type="term" value="C:membrane"/>
    <property type="evidence" value="ECO:0000318"/>
    <property type="project" value="GO_Central"/>
</dbReference>
<dbReference type="FunCoup" id="A0A804JYE3">
    <property type="interactions" value="32"/>
</dbReference>
<name>A0A804JYE3_MUSAM</name>
<dbReference type="Proteomes" id="UP000012960">
    <property type="component" value="Unplaced"/>
</dbReference>
<dbReference type="Gramene" id="Ma07_t21990.1">
    <property type="protein sequence ID" value="Ma07_p21990.1"/>
    <property type="gene ID" value="Ma07_g21990"/>
</dbReference>
<dbReference type="Gene3D" id="2.70.50.30">
    <property type="entry name" value="Coagulation Factor XIII, subunit A, domain 1"/>
    <property type="match status" value="1"/>
</dbReference>
<gene>
    <name evidence="5" type="ORF">GSMUA_32450.1</name>
</gene>
<dbReference type="SUPFAM" id="SSF81296">
    <property type="entry name" value="E set domains"/>
    <property type="match status" value="1"/>
</dbReference>
<dbReference type="PRINTS" id="PR00492">
    <property type="entry name" value="RHOGDI"/>
</dbReference>
<dbReference type="OMA" id="IKFTFQV"/>
<dbReference type="EnsemblPlants" id="Ma07_t21990.1">
    <property type="protein sequence ID" value="Ma07_p21990.1"/>
    <property type="gene ID" value="Ma07_g21990"/>
</dbReference>
<feature type="compositionally biased region" description="Acidic residues" evidence="4">
    <location>
        <begin position="67"/>
        <end position="76"/>
    </location>
</feature>
<dbReference type="GO" id="GO:0007266">
    <property type="term" value="P:Rho protein signal transduction"/>
    <property type="evidence" value="ECO:0000318"/>
    <property type="project" value="GO_Central"/>
</dbReference>
<proteinExistence type="inferred from homology"/>
<evidence type="ECO:0000313" key="6">
    <source>
        <dbReference type="EnsemblPlants" id="Ma07_p21990.1"/>
    </source>
</evidence>
<accession>A0A804JYE3</accession>
<reference evidence="6" key="2">
    <citation type="submission" date="2021-05" db="UniProtKB">
        <authorList>
            <consortium name="EnsemblPlants"/>
        </authorList>
    </citation>
    <scope>IDENTIFICATION</scope>
    <source>
        <strain evidence="6">subsp. malaccensis</strain>
    </source>
</reference>
<dbReference type="InterPro" id="IPR000406">
    <property type="entry name" value="Rho_GDI"/>
</dbReference>
<dbReference type="GO" id="GO:0005094">
    <property type="term" value="F:Rho GDP-dissociation inhibitor activity"/>
    <property type="evidence" value="ECO:0000318"/>
    <property type="project" value="GO_Central"/>
</dbReference>
<evidence type="ECO:0000256" key="4">
    <source>
        <dbReference type="SAM" id="MobiDB-lite"/>
    </source>
</evidence>
<evidence type="ECO:0000256" key="3">
    <source>
        <dbReference type="ARBA" id="ARBA00022490"/>
    </source>
</evidence>
<evidence type="ECO:0000313" key="5">
    <source>
        <dbReference type="EMBL" id="CAG1857393.1"/>
    </source>
</evidence>
<keyword evidence="3" id="KW-0963">Cytoplasm</keyword>
<feature type="region of interest" description="Disordered" evidence="4">
    <location>
        <begin position="25"/>
        <end position="85"/>
    </location>
</feature>
<dbReference type="OrthoDB" id="1683373at2759"/>
<dbReference type="AlphaFoldDB" id="A0A804JYE3"/>
<evidence type="ECO:0000256" key="1">
    <source>
        <dbReference type="ARBA" id="ARBA00004496"/>
    </source>
</evidence>
<protein>
    <submittedName>
        <fullName evidence="5">(wild Malaysian banana) hypothetical protein</fullName>
    </submittedName>
</protein>
<feature type="compositionally biased region" description="Basic and acidic residues" evidence="4">
    <location>
        <begin position="37"/>
        <end position="56"/>
    </location>
</feature>
<organism evidence="6 7">
    <name type="scientific">Musa acuminata subsp. malaccensis</name>
    <name type="common">Wild banana</name>
    <name type="synonym">Musa malaccensis</name>
    <dbReference type="NCBI Taxonomy" id="214687"/>
    <lineage>
        <taxon>Eukaryota</taxon>
        <taxon>Viridiplantae</taxon>
        <taxon>Streptophyta</taxon>
        <taxon>Embryophyta</taxon>
        <taxon>Tracheophyta</taxon>
        <taxon>Spermatophyta</taxon>
        <taxon>Magnoliopsida</taxon>
        <taxon>Liliopsida</taxon>
        <taxon>Zingiberales</taxon>
        <taxon>Musaceae</taxon>
        <taxon>Musa</taxon>
    </lineage>
</organism>
<evidence type="ECO:0000313" key="7">
    <source>
        <dbReference type="Proteomes" id="UP000012960"/>
    </source>
</evidence>
<dbReference type="InterPro" id="IPR014756">
    <property type="entry name" value="Ig_E-set"/>
</dbReference>